<dbReference type="GeneID" id="82809537"/>
<evidence type="ECO:0000313" key="4">
    <source>
        <dbReference type="Proteomes" id="UP000276178"/>
    </source>
</evidence>
<dbReference type="Proteomes" id="UP000317180">
    <property type="component" value="Unassembled WGS sequence"/>
</dbReference>
<accession>A0A3M8AR20</accession>
<dbReference type="Proteomes" id="UP000276178">
    <property type="component" value="Unassembled WGS sequence"/>
</dbReference>
<dbReference type="Pfam" id="PF10662">
    <property type="entry name" value="PduV-EutP"/>
    <property type="match status" value="1"/>
</dbReference>
<name>A0A3M8AR20_9BACL</name>
<dbReference type="RefSeq" id="WP_005827524.1">
    <property type="nucleotide sequence ID" value="NZ_BJOD01000013.1"/>
</dbReference>
<dbReference type="GO" id="GO:0005524">
    <property type="term" value="F:ATP binding"/>
    <property type="evidence" value="ECO:0007669"/>
    <property type="project" value="UniProtKB-UniRule"/>
</dbReference>
<dbReference type="CDD" id="cd00882">
    <property type="entry name" value="Ras_like_GTPase"/>
    <property type="match status" value="1"/>
</dbReference>
<protein>
    <submittedName>
        <fullName evidence="3">Ethanolamine utilization protein EutP</fullName>
    </submittedName>
</protein>
<reference evidence="2 5" key="2">
    <citation type="submission" date="2019-06" db="EMBL/GenBank/DDBJ databases">
        <title>Whole genome shotgun sequence of Brevibacillus agri NBRC 15538.</title>
        <authorList>
            <person name="Hosoyama A."/>
            <person name="Uohara A."/>
            <person name="Ohji S."/>
            <person name="Ichikawa N."/>
        </authorList>
    </citation>
    <scope>NUCLEOTIDE SEQUENCE [LARGE SCALE GENOMIC DNA]</scope>
    <source>
        <strain evidence="2 5">NBRC 15538</strain>
    </source>
</reference>
<evidence type="ECO:0000313" key="3">
    <source>
        <dbReference type="EMBL" id="RNB53620.1"/>
    </source>
</evidence>
<comment type="caution">
    <text evidence="3">The sequence shown here is derived from an EMBL/GenBank/DDBJ whole genome shotgun (WGS) entry which is preliminary data.</text>
</comment>
<reference evidence="3 4" key="1">
    <citation type="submission" date="2018-10" db="EMBL/GenBank/DDBJ databases">
        <title>Phylogenomics of Brevibacillus.</title>
        <authorList>
            <person name="Dunlap C."/>
        </authorList>
    </citation>
    <scope>NUCLEOTIDE SEQUENCE [LARGE SCALE GENOMIC DNA]</scope>
    <source>
        <strain evidence="3 4">NRRL NRS 1219</strain>
    </source>
</reference>
<dbReference type="PIRSF" id="PIRSF036409">
    <property type="entry name" value="EutP_PduV"/>
    <property type="match status" value="1"/>
</dbReference>
<dbReference type="GO" id="GO:0006576">
    <property type="term" value="P:biogenic amine metabolic process"/>
    <property type="evidence" value="ECO:0007669"/>
    <property type="project" value="InterPro"/>
</dbReference>
<evidence type="ECO:0000313" key="2">
    <source>
        <dbReference type="EMBL" id="GED25430.1"/>
    </source>
</evidence>
<dbReference type="EMBL" id="RHHN01000047">
    <property type="protein sequence ID" value="RNB53620.1"/>
    <property type="molecule type" value="Genomic_DNA"/>
</dbReference>
<evidence type="ECO:0000313" key="5">
    <source>
        <dbReference type="Proteomes" id="UP000317180"/>
    </source>
</evidence>
<dbReference type="SUPFAM" id="SSF52540">
    <property type="entry name" value="P-loop containing nucleoside triphosphate hydrolases"/>
    <property type="match status" value="1"/>
</dbReference>
<dbReference type="PANTHER" id="PTHR40453:SF1">
    <property type="entry name" value="PROTEIN YOEF"/>
    <property type="match status" value="1"/>
</dbReference>
<evidence type="ECO:0000256" key="1">
    <source>
        <dbReference type="PIRNR" id="PIRNR036409"/>
    </source>
</evidence>
<keyword evidence="1" id="KW-0547">Nucleotide-binding</keyword>
<organism evidence="3 4">
    <name type="scientific">Brevibacillus agri</name>
    <dbReference type="NCBI Taxonomy" id="51101"/>
    <lineage>
        <taxon>Bacteria</taxon>
        <taxon>Bacillati</taxon>
        <taxon>Bacillota</taxon>
        <taxon>Bacilli</taxon>
        <taxon>Bacillales</taxon>
        <taxon>Paenibacillaceae</taxon>
        <taxon>Brevibacillus</taxon>
    </lineage>
</organism>
<dbReference type="Gene3D" id="3.40.50.300">
    <property type="entry name" value="P-loop containing nucleotide triphosphate hydrolases"/>
    <property type="match status" value="1"/>
</dbReference>
<dbReference type="InterPro" id="IPR012381">
    <property type="entry name" value="EutP_PduV"/>
</dbReference>
<keyword evidence="5" id="KW-1185">Reference proteome</keyword>
<sequence>MTGRVMIIGAIEAGKSSLVKALFNDEQPARKTQALEYRDWVIDTPGEYSENPMFYRTLMATALEATIVVMVQDATRERNYFPPGFAHGFPQACVGVITKVDHPAADVQRAEGFLRQSLGDARIFRTSSYTSEGVPELRAYLQEMVSE</sequence>
<dbReference type="OrthoDB" id="6179at2"/>
<dbReference type="InterPro" id="IPR027417">
    <property type="entry name" value="P-loop_NTPase"/>
</dbReference>
<proteinExistence type="inferred from homology"/>
<comment type="similarity">
    <text evidence="1">Belongs to the EutP/PduV family.</text>
</comment>
<gene>
    <name evidence="2" type="ORF">BAG01nite_15320</name>
    <name evidence="3" type="ORF">EB820_16110</name>
</gene>
<dbReference type="AlphaFoldDB" id="A0A3M8AR20"/>
<dbReference type="PANTHER" id="PTHR40453">
    <property type="entry name" value="PROTEIN YOEF"/>
    <property type="match status" value="1"/>
</dbReference>
<dbReference type="EMBL" id="BJOD01000013">
    <property type="protein sequence ID" value="GED25430.1"/>
    <property type="molecule type" value="Genomic_DNA"/>
</dbReference>